<evidence type="ECO:0000256" key="2">
    <source>
        <dbReference type="ARBA" id="ARBA00022692"/>
    </source>
</evidence>
<evidence type="ECO:0000256" key="1">
    <source>
        <dbReference type="ARBA" id="ARBA00004141"/>
    </source>
</evidence>
<organism evidence="6 7">
    <name type="scientific">Helicobacter pylori</name>
    <name type="common">Campylobacter pylori</name>
    <dbReference type="NCBI Taxonomy" id="210"/>
    <lineage>
        <taxon>Bacteria</taxon>
        <taxon>Pseudomonadati</taxon>
        <taxon>Campylobacterota</taxon>
        <taxon>Epsilonproteobacteria</taxon>
        <taxon>Campylobacterales</taxon>
        <taxon>Helicobacteraceae</taxon>
        <taxon>Helicobacter</taxon>
    </lineage>
</organism>
<evidence type="ECO:0000256" key="5">
    <source>
        <dbReference type="SAM" id="Phobius"/>
    </source>
</evidence>
<comment type="subcellular location">
    <subcellularLocation>
        <location evidence="1">Membrane</location>
        <topology evidence="1">Multi-pass membrane protein</topology>
    </subcellularLocation>
</comment>
<keyword evidence="3 5" id="KW-1133">Transmembrane helix</keyword>
<dbReference type="AlphaFoldDB" id="A0A438XN97"/>
<dbReference type="Gene3D" id="1.10.3720.10">
    <property type="entry name" value="MetI-like"/>
    <property type="match status" value="1"/>
</dbReference>
<evidence type="ECO:0000313" key="6">
    <source>
        <dbReference type="EMBL" id="RVZ39472.1"/>
    </source>
</evidence>
<sequence length="49" mass="5729">MALDWDFMFRSIPAFFKGLELTLYISFFGILLSLLVGFLCAIVLYFKTR</sequence>
<feature type="non-terminal residue" evidence="6">
    <location>
        <position position="49"/>
    </location>
</feature>
<reference evidence="6 7" key="1">
    <citation type="submission" date="2018-11" db="EMBL/GenBank/DDBJ databases">
        <title>Genetic determinants and prediction of antibiotic resistance phenotypes in Helicobacter pylori.</title>
        <authorList>
            <person name="Wagner K."/>
        </authorList>
    </citation>
    <scope>NUCLEOTIDE SEQUENCE [LARGE SCALE GENOMIC DNA]</scope>
    <source>
        <strain evidence="6 7">ZH70</strain>
    </source>
</reference>
<proteinExistence type="predicted"/>
<gene>
    <name evidence="6" type="ORF">EC518_06685</name>
</gene>
<protein>
    <submittedName>
        <fullName evidence="6">Amino acid ABC transporter permease</fullName>
    </submittedName>
</protein>
<keyword evidence="2 5" id="KW-0812">Transmembrane</keyword>
<evidence type="ECO:0000256" key="4">
    <source>
        <dbReference type="ARBA" id="ARBA00023136"/>
    </source>
</evidence>
<feature type="transmembrane region" description="Helical" evidence="5">
    <location>
        <begin position="23"/>
        <end position="46"/>
    </location>
</feature>
<dbReference type="Proteomes" id="UP000289022">
    <property type="component" value="Unassembled WGS sequence"/>
</dbReference>
<accession>A0A438XN97</accession>
<comment type="caution">
    <text evidence="6">The sequence shown here is derived from an EMBL/GenBank/DDBJ whole genome shotgun (WGS) entry which is preliminary data.</text>
</comment>
<dbReference type="GO" id="GO:0016020">
    <property type="term" value="C:membrane"/>
    <property type="evidence" value="ECO:0007669"/>
    <property type="project" value="UniProtKB-SubCell"/>
</dbReference>
<dbReference type="InterPro" id="IPR035906">
    <property type="entry name" value="MetI-like_sf"/>
</dbReference>
<dbReference type="EMBL" id="RJGP01000324">
    <property type="protein sequence ID" value="RVZ39472.1"/>
    <property type="molecule type" value="Genomic_DNA"/>
</dbReference>
<keyword evidence="4 5" id="KW-0472">Membrane</keyword>
<dbReference type="SUPFAM" id="SSF161098">
    <property type="entry name" value="MetI-like"/>
    <property type="match status" value="1"/>
</dbReference>
<evidence type="ECO:0000313" key="7">
    <source>
        <dbReference type="Proteomes" id="UP000289022"/>
    </source>
</evidence>
<name>A0A438XN97_HELPX</name>
<evidence type="ECO:0000256" key="3">
    <source>
        <dbReference type="ARBA" id="ARBA00022989"/>
    </source>
</evidence>